<dbReference type="CDD" id="cd02340">
    <property type="entry name" value="ZZ_NBR1_like"/>
    <property type="match status" value="2"/>
</dbReference>
<dbReference type="Gene3D" id="2.60.40.10">
    <property type="entry name" value="Immunoglobulins"/>
    <property type="match status" value="1"/>
</dbReference>
<evidence type="ECO:0000259" key="6">
    <source>
        <dbReference type="PROSITE" id="PS50135"/>
    </source>
</evidence>
<dbReference type="PROSITE" id="PS50135">
    <property type="entry name" value="ZF_ZZ_2"/>
    <property type="match status" value="1"/>
</dbReference>
<evidence type="ECO:0000256" key="1">
    <source>
        <dbReference type="ARBA" id="ARBA00022723"/>
    </source>
</evidence>
<reference evidence="7" key="1">
    <citation type="journal article" date="2020" name="Stud. Mycol.">
        <title>101 Dothideomycetes genomes: a test case for predicting lifestyles and emergence of pathogens.</title>
        <authorList>
            <person name="Haridas S."/>
            <person name="Albert R."/>
            <person name="Binder M."/>
            <person name="Bloem J."/>
            <person name="Labutti K."/>
            <person name="Salamov A."/>
            <person name="Andreopoulos B."/>
            <person name="Baker S."/>
            <person name="Barry K."/>
            <person name="Bills G."/>
            <person name="Bluhm B."/>
            <person name="Cannon C."/>
            <person name="Castanera R."/>
            <person name="Culley D."/>
            <person name="Daum C."/>
            <person name="Ezra D."/>
            <person name="Gonzalez J."/>
            <person name="Henrissat B."/>
            <person name="Kuo A."/>
            <person name="Liang C."/>
            <person name="Lipzen A."/>
            <person name="Lutzoni F."/>
            <person name="Magnuson J."/>
            <person name="Mondo S."/>
            <person name="Nolan M."/>
            <person name="Ohm R."/>
            <person name="Pangilinan J."/>
            <person name="Park H.-J."/>
            <person name="Ramirez L."/>
            <person name="Alfaro M."/>
            <person name="Sun H."/>
            <person name="Tritt A."/>
            <person name="Yoshinaga Y."/>
            <person name="Zwiers L.-H."/>
            <person name="Turgeon B."/>
            <person name="Goodwin S."/>
            <person name="Spatafora J."/>
            <person name="Crous P."/>
            <person name="Grigoriev I."/>
        </authorList>
    </citation>
    <scope>NUCLEOTIDE SEQUENCE</scope>
    <source>
        <strain evidence="7">CBS 119925</strain>
    </source>
</reference>
<keyword evidence="1" id="KW-0479">Metal-binding</keyword>
<evidence type="ECO:0000256" key="2">
    <source>
        <dbReference type="ARBA" id="ARBA00022771"/>
    </source>
</evidence>
<organism evidence="7 8">
    <name type="scientific">Sporormia fimetaria CBS 119925</name>
    <dbReference type="NCBI Taxonomy" id="1340428"/>
    <lineage>
        <taxon>Eukaryota</taxon>
        <taxon>Fungi</taxon>
        <taxon>Dikarya</taxon>
        <taxon>Ascomycota</taxon>
        <taxon>Pezizomycotina</taxon>
        <taxon>Dothideomycetes</taxon>
        <taxon>Pleosporomycetidae</taxon>
        <taxon>Pleosporales</taxon>
        <taxon>Sporormiaceae</taxon>
        <taxon>Sporormia</taxon>
    </lineage>
</organism>
<dbReference type="PANTHER" id="PTHR20930:SF0">
    <property type="entry name" value="PROTEIN ILRUN"/>
    <property type="match status" value="1"/>
</dbReference>
<dbReference type="EMBL" id="MU006583">
    <property type="protein sequence ID" value="KAF2745269.1"/>
    <property type="molecule type" value="Genomic_DNA"/>
</dbReference>
<feature type="domain" description="ZZ-type" evidence="6">
    <location>
        <begin position="387"/>
        <end position="439"/>
    </location>
</feature>
<dbReference type="GO" id="GO:0008270">
    <property type="term" value="F:zinc ion binding"/>
    <property type="evidence" value="ECO:0007669"/>
    <property type="project" value="UniProtKB-KW"/>
</dbReference>
<dbReference type="Pfam" id="PF16158">
    <property type="entry name" value="N_BRCA1_IG"/>
    <property type="match status" value="1"/>
</dbReference>
<feature type="compositionally biased region" description="Basic and acidic residues" evidence="5">
    <location>
        <begin position="270"/>
        <end position="288"/>
    </location>
</feature>
<name>A0A6A6V6D1_9PLEO</name>
<feature type="region of interest" description="Disordered" evidence="5">
    <location>
        <begin position="149"/>
        <end position="196"/>
    </location>
</feature>
<keyword evidence="3" id="KW-0862">Zinc</keyword>
<feature type="region of interest" description="Disordered" evidence="5">
    <location>
        <begin position="270"/>
        <end position="291"/>
    </location>
</feature>
<dbReference type="AlphaFoldDB" id="A0A6A6V6D1"/>
<evidence type="ECO:0000256" key="5">
    <source>
        <dbReference type="SAM" id="MobiDB-lite"/>
    </source>
</evidence>
<gene>
    <name evidence="7" type="ORF">M011DRAFT_406676</name>
</gene>
<dbReference type="CDD" id="cd02249">
    <property type="entry name" value="ZZ"/>
    <property type="match status" value="1"/>
</dbReference>
<feature type="compositionally biased region" description="Polar residues" evidence="5">
    <location>
        <begin position="149"/>
        <end position="158"/>
    </location>
</feature>
<dbReference type="PANTHER" id="PTHR20930">
    <property type="entry name" value="OVARIAN CARCINOMA ANTIGEN CA125-RELATED"/>
    <property type="match status" value="1"/>
</dbReference>
<dbReference type="InterPro" id="IPR013783">
    <property type="entry name" value="Ig-like_fold"/>
</dbReference>
<feature type="compositionally biased region" description="Pro residues" evidence="5">
    <location>
        <begin position="121"/>
        <end position="130"/>
    </location>
</feature>
<dbReference type="OrthoDB" id="661148at2759"/>
<feature type="region of interest" description="Disordered" evidence="5">
    <location>
        <begin position="121"/>
        <end position="140"/>
    </location>
</feature>
<dbReference type="Proteomes" id="UP000799440">
    <property type="component" value="Unassembled WGS sequence"/>
</dbReference>
<keyword evidence="8" id="KW-1185">Reference proteome</keyword>
<proteinExistence type="predicted"/>
<feature type="region of interest" description="Disordered" evidence="5">
    <location>
        <begin position="521"/>
        <end position="543"/>
    </location>
</feature>
<dbReference type="Gene3D" id="3.30.60.90">
    <property type="match status" value="4"/>
</dbReference>
<dbReference type="Pfam" id="PF00569">
    <property type="entry name" value="ZZ"/>
    <property type="match status" value="3"/>
</dbReference>
<accession>A0A6A6V6D1</accession>
<dbReference type="CDD" id="cd14947">
    <property type="entry name" value="NBR1_like"/>
    <property type="match status" value="1"/>
</dbReference>
<dbReference type="SUPFAM" id="SSF57850">
    <property type="entry name" value="RING/U-box"/>
    <property type="match status" value="4"/>
</dbReference>
<dbReference type="InterPro" id="IPR032350">
    <property type="entry name" value="Nbr1_FW"/>
</dbReference>
<evidence type="ECO:0000256" key="4">
    <source>
        <dbReference type="PROSITE-ProRule" id="PRU00228"/>
    </source>
</evidence>
<evidence type="ECO:0000256" key="3">
    <source>
        <dbReference type="ARBA" id="ARBA00022833"/>
    </source>
</evidence>
<dbReference type="SMART" id="SM00291">
    <property type="entry name" value="ZnF_ZZ"/>
    <property type="match status" value="4"/>
</dbReference>
<evidence type="ECO:0000313" key="7">
    <source>
        <dbReference type="EMBL" id="KAF2745269.1"/>
    </source>
</evidence>
<keyword evidence="2 4" id="KW-0863">Zinc-finger</keyword>
<feature type="compositionally biased region" description="Basic and acidic residues" evidence="5">
    <location>
        <begin position="521"/>
        <end position="532"/>
    </location>
</feature>
<sequence>MATTPPVTLETIIPVKVSFAGQVRKFKIPLEQLTAEHLPQKVCPPLSSPCRSFRSIHDLLDIPEDDSLLLERYSDSQQSYVTLDPNNVSVYKTLFRAAKAKLKLKLRATLVPRHVDEVIRPPSPCTPPQPRFRQRPSPAAELGACVETANKSTEQSGTEEAPVPRPFTAAPSRNTFRFPGPSANDSTGQDETRRSSEILTLRPKYSWKSAWVVFCNRCESPMTNVHYHCGVCENGDYDLCTTCVDAGQHCPSPEHWLVKRFVNDGVVESSKTERLPPKRFRKDEEPKPAAETGMPGAFVQEQPPVPSPAVADVPEEPGRTCNCCVQAVMPENEFVTCTTCEDYDLCVQCHVQNKHGHHPGHEFKAATQATGLSPVATLLCNAGRNVRHSAICDGCEKYIYGVRHKCLNCPDWDFCAGCFSNASRNHPRHRFVPIYEPLAEPWAAGTRHYGIYCDGPLCKGKATLSYIEGVRYKCTVCHDTDFCANCEAHPTNKHNHTHPLLKFKTPVRKVSVTTMNESMDGRRMTRHGDVSEAARPSPPANTASQIRTVLDMCPTEQGQSGVAKEKITVNDLLCDPADVAQTSRNVVQQPTAAINAHFVRDAVPDGSSVRAGQTVLQCWILRNPGPTAWPAGCKVKYIGGDNMLNVDNSRPISQRELDGASQSQGTSRPIAAGEEVGFRVVMKAPPRPGSAVSYWRLMKDDGTLFGPRLWCDIKVLPRAPTPPAPKMPERETVSESPAPAARPAEQKSVSEPQRAEPEGTVQGPDVAAARPDTSGMVFPKLEKESPASSLHEAAAPMPVEDAQVVEASPAATSEPSDTEFFEDAESVDIESFASEEEAGFLTDEEYDVLHASDEDSM</sequence>
<feature type="region of interest" description="Disordered" evidence="5">
    <location>
        <begin position="719"/>
        <end position="823"/>
    </location>
</feature>
<protein>
    <recommendedName>
        <fullName evidence="6">ZZ-type domain-containing protein</fullName>
    </recommendedName>
</protein>
<dbReference type="InterPro" id="IPR043145">
    <property type="entry name" value="Znf_ZZ_sf"/>
</dbReference>
<dbReference type="InterPro" id="IPR000433">
    <property type="entry name" value="Znf_ZZ"/>
</dbReference>
<evidence type="ECO:0000313" key="8">
    <source>
        <dbReference type="Proteomes" id="UP000799440"/>
    </source>
</evidence>